<dbReference type="EMBL" id="JAHRHJ020000001">
    <property type="protein sequence ID" value="KAH9327993.1"/>
    <property type="molecule type" value="Genomic_DNA"/>
</dbReference>
<feature type="region of interest" description="Disordered" evidence="5">
    <location>
        <begin position="1"/>
        <end position="20"/>
    </location>
</feature>
<reference evidence="6 7" key="1">
    <citation type="journal article" date="2021" name="Nat. Plants">
        <title>The Taxus genome provides insights into paclitaxel biosynthesis.</title>
        <authorList>
            <person name="Xiong X."/>
            <person name="Gou J."/>
            <person name="Liao Q."/>
            <person name="Li Y."/>
            <person name="Zhou Q."/>
            <person name="Bi G."/>
            <person name="Li C."/>
            <person name="Du R."/>
            <person name="Wang X."/>
            <person name="Sun T."/>
            <person name="Guo L."/>
            <person name="Liang H."/>
            <person name="Lu P."/>
            <person name="Wu Y."/>
            <person name="Zhang Z."/>
            <person name="Ro D.K."/>
            <person name="Shang Y."/>
            <person name="Huang S."/>
            <person name="Yan J."/>
        </authorList>
    </citation>
    <scope>NUCLEOTIDE SEQUENCE [LARGE SCALE GENOMIC DNA]</scope>
    <source>
        <strain evidence="6">Ta-2019</strain>
    </source>
</reference>
<dbReference type="Proteomes" id="UP000824469">
    <property type="component" value="Unassembled WGS sequence"/>
</dbReference>
<dbReference type="GO" id="GO:0016020">
    <property type="term" value="C:membrane"/>
    <property type="evidence" value="ECO:0007669"/>
    <property type="project" value="UniProtKB-SubCell"/>
</dbReference>
<evidence type="ECO:0000256" key="3">
    <source>
        <dbReference type="ARBA" id="ARBA00022989"/>
    </source>
</evidence>
<dbReference type="SUPFAM" id="SSF103511">
    <property type="entry name" value="Chlorophyll a-b binding protein"/>
    <property type="match status" value="1"/>
</dbReference>
<evidence type="ECO:0000256" key="5">
    <source>
        <dbReference type="SAM" id="MobiDB-lite"/>
    </source>
</evidence>
<dbReference type="AlphaFoldDB" id="A0AA38LKB5"/>
<evidence type="ECO:0008006" key="8">
    <source>
        <dbReference type="Google" id="ProtNLM"/>
    </source>
</evidence>
<comment type="subcellular location">
    <subcellularLocation>
        <location evidence="1">Membrane</location>
        <topology evidence="1">Multi-pass membrane protein</topology>
    </subcellularLocation>
</comment>
<dbReference type="PANTHER" id="PTHR14154">
    <property type="entry name" value="UPF0041 BRAIN PROTEIN 44-RELATED"/>
    <property type="match status" value="1"/>
</dbReference>
<proteinExistence type="predicted"/>
<keyword evidence="3" id="KW-1133">Transmembrane helix</keyword>
<keyword evidence="4" id="KW-0472">Membrane</keyword>
<protein>
    <recommendedName>
        <fullName evidence="8">Early light-induced protein</fullName>
    </recommendedName>
</protein>
<evidence type="ECO:0000313" key="6">
    <source>
        <dbReference type="EMBL" id="KAH9327993.1"/>
    </source>
</evidence>
<evidence type="ECO:0000256" key="4">
    <source>
        <dbReference type="ARBA" id="ARBA00023136"/>
    </source>
</evidence>
<organism evidence="6 7">
    <name type="scientific">Taxus chinensis</name>
    <name type="common">Chinese yew</name>
    <name type="synonym">Taxus wallichiana var. chinensis</name>
    <dbReference type="NCBI Taxonomy" id="29808"/>
    <lineage>
        <taxon>Eukaryota</taxon>
        <taxon>Viridiplantae</taxon>
        <taxon>Streptophyta</taxon>
        <taxon>Embryophyta</taxon>
        <taxon>Tracheophyta</taxon>
        <taxon>Spermatophyta</taxon>
        <taxon>Pinopsida</taxon>
        <taxon>Pinidae</taxon>
        <taxon>Conifers II</taxon>
        <taxon>Cupressales</taxon>
        <taxon>Taxaceae</taxon>
        <taxon>Taxus</taxon>
    </lineage>
</organism>
<keyword evidence="7" id="KW-1185">Reference proteome</keyword>
<sequence length="257" mass="27733">MPTQPGKTPPNHHTRSKEENASTLHLLAFKENQEQIMSKKNVTPLRPHARTDKTLVKSAGRVVGRRPRWQWRPMPTGHYKGSANEMKLKYNIIITALNMAALASTMITTHAHGGINCTGAIQRNYLGAGVPHRSMHVKCMAQTSTKLGDVFSFAGAAPETINGRLAMVGFVSAIGVEVASGRDLFSQLSSGTGVSWFLLSTLLFSAASLVPMLKGVTAQSKSQDIMSSSAEIWNGRFAMLGLLALAFTEYVKGGPLV</sequence>
<evidence type="ECO:0000256" key="1">
    <source>
        <dbReference type="ARBA" id="ARBA00004141"/>
    </source>
</evidence>
<accession>A0AA38LKB5</accession>
<comment type="caution">
    <text evidence="6">The sequence shown here is derived from an EMBL/GenBank/DDBJ whole genome shotgun (WGS) entry which is preliminary data.</text>
</comment>
<keyword evidence="2" id="KW-0812">Transmembrane</keyword>
<evidence type="ECO:0000256" key="2">
    <source>
        <dbReference type="ARBA" id="ARBA00022692"/>
    </source>
</evidence>
<name>A0AA38LKB5_TAXCH</name>
<gene>
    <name evidence="6" type="ORF">KI387_000101</name>
</gene>
<evidence type="ECO:0000313" key="7">
    <source>
        <dbReference type="Proteomes" id="UP000824469"/>
    </source>
</evidence>